<feature type="domain" description="GSCFA" evidence="1">
    <location>
        <begin position="21"/>
        <end position="257"/>
    </location>
</feature>
<dbReference type="CDD" id="cd00229">
    <property type="entry name" value="SGNH_hydrolase"/>
    <property type="match status" value="1"/>
</dbReference>
<dbReference type="EMBL" id="SBLB01000011">
    <property type="protein sequence ID" value="RYC66795.1"/>
    <property type="molecule type" value="Genomic_DNA"/>
</dbReference>
<dbReference type="InterPro" id="IPR014982">
    <property type="entry name" value="GSCFA"/>
</dbReference>
<proteinExistence type="predicted"/>
<gene>
    <name evidence="2" type="ORF">EQG79_27215</name>
</gene>
<name>A0A4Q2UH71_9BACT</name>
<dbReference type="Gene3D" id="3.40.50.1110">
    <property type="entry name" value="SGNH hydrolase"/>
    <property type="match status" value="1"/>
</dbReference>
<dbReference type="RefSeq" id="WP_129605905.1">
    <property type="nucleotide sequence ID" value="NZ_SBLB01000011.1"/>
</dbReference>
<evidence type="ECO:0000313" key="2">
    <source>
        <dbReference type="EMBL" id="RYC66795.1"/>
    </source>
</evidence>
<protein>
    <recommendedName>
        <fullName evidence="1">GSCFA domain-containing protein</fullName>
    </recommendedName>
</protein>
<evidence type="ECO:0000313" key="3">
    <source>
        <dbReference type="Proteomes" id="UP000290407"/>
    </source>
</evidence>
<dbReference type="Pfam" id="PF08885">
    <property type="entry name" value="GSCFA"/>
    <property type="match status" value="1"/>
</dbReference>
<dbReference type="AlphaFoldDB" id="A0A4Q2UH71"/>
<comment type="caution">
    <text evidence="2">The sequence shown here is derived from an EMBL/GenBank/DDBJ whole genome shotgun (WGS) entry which is preliminary data.</text>
</comment>
<evidence type="ECO:0000259" key="1">
    <source>
        <dbReference type="Pfam" id="PF08885"/>
    </source>
</evidence>
<organism evidence="2 3">
    <name type="scientific">Spirosoma sordidisoli</name>
    <dbReference type="NCBI Taxonomy" id="2502893"/>
    <lineage>
        <taxon>Bacteria</taxon>
        <taxon>Pseudomonadati</taxon>
        <taxon>Bacteroidota</taxon>
        <taxon>Cytophagia</taxon>
        <taxon>Cytophagales</taxon>
        <taxon>Cytophagaceae</taxon>
        <taxon>Spirosoma</taxon>
    </lineage>
</organism>
<dbReference type="SUPFAM" id="SSF52266">
    <property type="entry name" value="SGNH hydrolase"/>
    <property type="match status" value="1"/>
</dbReference>
<sequence>MHFHTELTPVPIPYPIGLTSRIVTLGSCFAEVMGRRLADHKLMVLNNPFGTLFNPVSLVKLVSMALDGATPDETRYVNRDGVWFHYDFHSSLWARSQRELRDSLQNVLAETGAFLRTADYLLLTLGSALVYRHLETGQVVASCHKMPGALFQKYMYSYEYMMDDMKHLLKRLHRANPKLRVILTVSPVRHTRDTLPLNSASKATLRIVAHELTLWHDWVQYFPAYEIMLDDLRDYRFYEADLIHPNSQAHDYIFEKFAASAFDDELRAFVADWKAVSTSLAHRPLYGTDSSAYQQFLIRLREKLEKLSGSVDVSTELAEVQSRLTGHKNQDYEPGEKQSA</sequence>
<keyword evidence="3" id="KW-1185">Reference proteome</keyword>
<dbReference type="InterPro" id="IPR036514">
    <property type="entry name" value="SGNH_hydro_sf"/>
</dbReference>
<accession>A0A4Q2UH71</accession>
<reference evidence="2 3" key="1">
    <citation type="submission" date="2019-01" db="EMBL/GenBank/DDBJ databases">
        <title>Spirosoma flava sp. nov., a propanil-degrading bacterium isolated from herbicide-contaminated soil.</title>
        <authorList>
            <person name="Zhang L."/>
            <person name="Jiang J.-D."/>
        </authorList>
    </citation>
    <scope>NUCLEOTIDE SEQUENCE [LARGE SCALE GENOMIC DNA]</scope>
    <source>
        <strain evidence="2 3">TY50</strain>
    </source>
</reference>
<dbReference type="GO" id="GO:0016788">
    <property type="term" value="F:hydrolase activity, acting on ester bonds"/>
    <property type="evidence" value="ECO:0007669"/>
    <property type="project" value="UniProtKB-ARBA"/>
</dbReference>
<dbReference type="Proteomes" id="UP000290407">
    <property type="component" value="Unassembled WGS sequence"/>
</dbReference>